<proteinExistence type="predicted"/>
<gene>
    <name evidence="1" type="ORF">CQA53_11395</name>
</gene>
<dbReference type="Proteomes" id="UP000256379">
    <property type="component" value="Unassembled WGS sequence"/>
</dbReference>
<protein>
    <submittedName>
        <fullName evidence="1">Uncharacterized protein</fullName>
    </submittedName>
</protein>
<evidence type="ECO:0000313" key="2">
    <source>
        <dbReference type="Proteomes" id="UP000256379"/>
    </source>
</evidence>
<keyword evidence="2" id="KW-1185">Reference proteome</keyword>
<evidence type="ECO:0000313" key="1">
    <source>
        <dbReference type="EMBL" id="RDU59578.1"/>
    </source>
</evidence>
<sequence length="75" mass="8874">MKIPKVYDKAYKEYEYKDYGVGRYTQLLEYSKDIQDDREYVGGGETSLQSMFITYNKKLINHNIKSHLLESKKVA</sequence>
<accession>A0A3D8I390</accession>
<dbReference type="RefSeq" id="WP_115544017.1">
    <property type="nucleotide sequence ID" value="NZ_NXLQ01000127.1"/>
</dbReference>
<dbReference type="EMBL" id="NXLQ01000127">
    <property type="protein sequence ID" value="RDU59578.1"/>
    <property type="molecule type" value="Genomic_DNA"/>
</dbReference>
<reference evidence="1 2" key="1">
    <citation type="submission" date="2018-04" db="EMBL/GenBank/DDBJ databases">
        <title>Novel Campyloabacter and Helicobacter Species and Strains.</title>
        <authorList>
            <person name="Mannion A.J."/>
            <person name="Shen Z."/>
            <person name="Fox J.G."/>
        </authorList>
    </citation>
    <scope>NUCLEOTIDE SEQUENCE [LARGE SCALE GENOMIC DNA]</scope>
    <source>
        <strain evidence="1 2">MIT 17-337</strain>
    </source>
</reference>
<name>A0A3D8I390_9HELI</name>
<organism evidence="1 2">
    <name type="scientific">Helicobacter didelphidarum</name>
    <dbReference type="NCBI Taxonomy" id="2040648"/>
    <lineage>
        <taxon>Bacteria</taxon>
        <taxon>Pseudomonadati</taxon>
        <taxon>Campylobacterota</taxon>
        <taxon>Epsilonproteobacteria</taxon>
        <taxon>Campylobacterales</taxon>
        <taxon>Helicobacteraceae</taxon>
        <taxon>Helicobacter</taxon>
    </lineage>
</organism>
<comment type="caution">
    <text evidence="1">The sequence shown here is derived from an EMBL/GenBank/DDBJ whole genome shotgun (WGS) entry which is preliminary data.</text>
</comment>
<dbReference type="AlphaFoldDB" id="A0A3D8I390"/>